<reference evidence="1 3" key="1">
    <citation type="journal article" date="2005" name="PLoS Biol.">
        <title>Three Prochlorococcus cyanophage genomes: signature features and ecological interpretations.</title>
        <authorList>
            <person name="Sullivan M.B."/>
            <person name="Coleman M.L."/>
            <person name="Weigele P."/>
            <person name="Rohwer F."/>
            <person name="Chisholm S.W."/>
        </authorList>
    </citation>
    <scope>NUCLEOTIDE SEQUENCE</scope>
</reference>
<proteinExistence type="predicted"/>
<dbReference type="Proteomes" id="UP000013923">
    <property type="component" value="Genome"/>
</dbReference>
<dbReference type="RefSeq" id="YP_214525.1">
    <property type="nucleotide sequence ID" value="NC_006883.2"/>
</dbReference>
<reference evidence="1 3" key="3">
    <citation type="journal article" date="2010" name="Environ. Microbiol.">
        <title>Genomic analysis of oceanic cyanobacterial myoviruses compared with T4-like myoviruses from diverse hosts and environments.</title>
        <authorList>
            <person name="Sullivan M.B."/>
            <person name="Huang K.H."/>
            <person name="Ignacio-Espinoza J.C."/>
            <person name="Berlin A.M."/>
            <person name="Kelly L."/>
            <person name="Weigele P.R."/>
            <person name="DeFrancesco A.S."/>
            <person name="Kern S.E."/>
            <person name="Thompson L.R."/>
            <person name="Young S."/>
            <person name="Yandava C."/>
            <person name="Fu R."/>
            <person name="Krastins B."/>
            <person name="Chase M."/>
            <person name="Sarracino D."/>
            <person name="Osburne M.S."/>
            <person name="Henn M.R."/>
            <person name="Chisholm S.W."/>
        </authorList>
    </citation>
    <scope>NUCLEOTIDE SEQUENCE [LARGE SCALE GENOMIC DNA]</scope>
</reference>
<protein>
    <submittedName>
        <fullName evidence="1">Uncharacterized protein</fullName>
    </submittedName>
</protein>
<dbReference type="EMBL" id="AY939844">
    <property type="protein sequence ID" value="AAX44671.1"/>
    <property type="molecule type" value="Genomic_DNA"/>
</dbReference>
<keyword evidence="3" id="KW-1185">Reference proteome</keyword>
<organismHost>
    <name type="scientific">Prochlorococcus</name>
    <dbReference type="NCBI Taxonomy" id="1218"/>
</organismHost>
<gene>
    <name evidence="2" type="ORF">PCMG_00294</name>
    <name evidence="1" type="ORF">PSSM2_294</name>
</gene>
<evidence type="ECO:0000313" key="4">
    <source>
        <dbReference type="Proteomes" id="UP000013923"/>
    </source>
</evidence>
<evidence type="ECO:0000313" key="1">
    <source>
        <dbReference type="EMBL" id="AAX44671.1"/>
    </source>
</evidence>
<dbReference type="KEGG" id="vg:3294197"/>
<reference evidence="2 4" key="2">
    <citation type="submission" date="2009-10" db="EMBL/GenBank/DDBJ databases">
        <title>The Genome Sequence of Prochlorococcus phage P-SSM2.</title>
        <authorList>
            <consortium name="The Broad Institute Genome Sequencing Platform"/>
            <person name="Henn M.R."/>
            <person name="Sullivan M.S."/>
            <person name="Osburne M.S."/>
            <person name="Levin J."/>
            <person name="Malboeuf C."/>
            <person name="Casali M."/>
            <person name="Russ C."/>
            <person name="Lennon N."/>
            <person name="Chapman S.B."/>
            <person name="Erlich R."/>
            <person name="Young S.K."/>
            <person name="Koehrsen M."/>
            <person name="Yandava C."/>
            <person name="Zeng Q."/>
            <person name="Alvarado L."/>
            <person name="Anderson S."/>
            <person name="Berlin A."/>
            <person name="Borenstein D."/>
            <person name="Chen Z."/>
            <person name="Engels R."/>
            <person name="Freedman E."/>
            <person name="Gellesch M."/>
            <person name="Goldberg J."/>
            <person name="Green L."/>
            <person name="Griggs A."/>
            <person name="Gujja S."/>
            <person name="Heilman E.R."/>
            <person name="Heiman D."/>
            <person name="Hepburn T."/>
            <person name="Howarth C."/>
            <person name="Jen D."/>
            <person name="Larson L."/>
            <person name="Lewis B."/>
            <person name="Mehta T."/>
            <person name="Park D."/>
            <person name="Pearson M."/>
            <person name="Richards J."/>
            <person name="Rizzolo K."/>
            <person name="Roberts A."/>
            <person name="Ryan E."/>
            <person name="Saif S."/>
            <person name="Shea T."/>
            <person name="Shenoy N."/>
            <person name="Sisk P."/>
            <person name="Stolte C."/>
            <person name="Sykes S."/>
            <person name="Walk T."/>
            <person name="White J."/>
            <person name="Yu Q."/>
            <person name="Coleman M.L."/>
            <person name="Huang K.H."/>
            <person name="Weigele P.R."/>
            <person name="DeFrancesco A.S."/>
            <person name="Kern S.E."/>
            <person name="Thompson L.R."/>
            <person name="Fu R."/>
            <person name="Hombeck B."/>
            <person name="Chisholm S.W."/>
            <person name="Haas B."/>
            <person name="Nusbaum C."/>
            <person name="Birren B."/>
        </authorList>
    </citation>
    <scope>NUCLEOTIDE SEQUENCE [LARGE SCALE GENOMIC DNA]</scope>
    <source>
        <strain evidence="2">P-SSM2</strain>
    </source>
</reference>
<dbReference type="OrthoDB" id="28378at10239"/>
<accession>Q58M61</accession>
<evidence type="ECO:0000313" key="2">
    <source>
        <dbReference type="EMBL" id="ACY76170.1"/>
    </source>
</evidence>
<evidence type="ECO:0000313" key="3">
    <source>
        <dbReference type="Proteomes" id="UP000000991"/>
    </source>
</evidence>
<name>Q58M61_BPPRM</name>
<dbReference type="EMBL" id="GU071092">
    <property type="protein sequence ID" value="ACY76170.1"/>
    <property type="molecule type" value="Genomic_DNA"/>
</dbReference>
<organism evidence="1 3">
    <name type="scientific">Prochlorococcus phage P-SSM2</name>
    <dbReference type="NCBI Taxonomy" id="268746"/>
    <lineage>
        <taxon>Viruses</taxon>
        <taxon>Duplodnaviria</taxon>
        <taxon>Heunggongvirae</taxon>
        <taxon>Uroviricota</taxon>
        <taxon>Caudoviricetes</taxon>
        <taxon>Pantevenvirales</taxon>
        <taxon>Kyanoviridae</taxon>
        <taxon>Salacisavirus</taxon>
        <taxon>Salacisavirus pssm2</taxon>
    </lineage>
</organism>
<dbReference type="Proteomes" id="UP000000991">
    <property type="component" value="Segment"/>
</dbReference>
<dbReference type="GeneID" id="3294197"/>
<sequence>MALPLNVFQTITYVAPGSPVGIYTAPVGYSGVILGCQATNVDSTSHTVSLDHVRTRTGIAVTTEIVKQMPIQGHDTMNLTSGKIVLETGDELKLSASNPNHVKFIGSILETLN</sequence>